<reference evidence="1" key="1">
    <citation type="journal article" date="2014" name="Nat. Commun.">
        <title>The tobacco genome sequence and its comparison with those of tomato and potato.</title>
        <authorList>
            <person name="Sierro N."/>
            <person name="Battey J.N."/>
            <person name="Ouadi S."/>
            <person name="Bakaher N."/>
            <person name="Bovet L."/>
            <person name="Willig A."/>
            <person name="Goepfert S."/>
            <person name="Peitsch M.C."/>
            <person name="Ivanov N.V."/>
        </authorList>
    </citation>
    <scope>NUCLEOTIDE SEQUENCE [LARGE SCALE GENOMIC DNA]</scope>
</reference>
<proteinExistence type="predicted"/>
<sequence length="167" mass="19189">MAIVLRYVDRMGFVMERFINVVHVQNTSALSLENAIVNILAQYFVSLSYVRGQCYNGVSNMQVTAYLLHGIACLNPINSFSSFDIRKIMRMIELYPDDFDEFSMDALENQLASYIIDVRDIDERFSDLHGLCNLSKRFSSDKKTFKLSFCISLSETYFASASCYCIR</sequence>
<name>A0AC58UC21_TOBAC</name>
<dbReference type="RefSeq" id="XP_075107010.1">
    <property type="nucleotide sequence ID" value="XM_075250909.1"/>
</dbReference>
<evidence type="ECO:0000313" key="2">
    <source>
        <dbReference type="RefSeq" id="XP_075107010.1"/>
    </source>
</evidence>
<dbReference type="Proteomes" id="UP000790787">
    <property type="component" value="Chromosome 4"/>
</dbReference>
<evidence type="ECO:0000313" key="1">
    <source>
        <dbReference type="Proteomes" id="UP000790787"/>
    </source>
</evidence>
<accession>A0AC58UC21</accession>
<keyword evidence="1" id="KW-1185">Reference proteome</keyword>
<protein>
    <submittedName>
        <fullName evidence="2">Uncharacterized protein LOC142179993</fullName>
    </submittedName>
</protein>
<organism evidence="1 2">
    <name type="scientific">Nicotiana tabacum</name>
    <name type="common">Common tobacco</name>
    <dbReference type="NCBI Taxonomy" id="4097"/>
    <lineage>
        <taxon>Eukaryota</taxon>
        <taxon>Viridiplantae</taxon>
        <taxon>Streptophyta</taxon>
        <taxon>Embryophyta</taxon>
        <taxon>Tracheophyta</taxon>
        <taxon>Spermatophyta</taxon>
        <taxon>Magnoliopsida</taxon>
        <taxon>eudicotyledons</taxon>
        <taxon>Gunneridae</taxon>
        <taxon>Pentapetalae</taxon>
        <taxon>asterids</taxon>
        <taxon>lamiids</taxon>
        <taxon>Solanales</taxon>
        <taxon>Solanaceae</taxon>
        <taxon>Nicotianoideae</taxon>
        <taxon>Nicotianeae</taxon>
        <taxon>Nicotiana</taxon>
    </lineage>
</organism>
<reference evidence="2" key="2">
    <citation type="submission" date="2025-08" db="UniProtKB">
        <authorList>
            <consortium name="RefSeq"/>
        </authorList>
    </citation>
    <scope>IDENTIFICATION</scope>
    <source>
        <tissue evidence="2">Leaf</tissue>
    </source>
</reference>
<gene>
    <name evidence="2" type="primary">LOC142179993</name>
</gene>